<sequence length="635" mass="71412">MRRLDSPIPVESFSQSFLKQNPTPSLFEAMTMVNGIQPQLTCNVCNTGDIRINGMEGPYTMVLIDGMPIVSSLSTVYGLSGIPNSIIKRIEVVKGPASTLYGSEAVGGLINIITKDPLSSSRFAVDINASTLGEYSVDLSTKITSKKATGLLAANGFFFNRQHDINRDNFTDVTLQNRFSLFTKWDIERRQDLPASVALRLLTERRWGGELQWQRKFLGGDSVYGESIDTRRVELIGNYGIRKDLLLEYSYNFHFQNSYYGTTWYKGQQHTAFAQLRWSKTMGKHQLLAGIPLRYLWYDDNTPATAKLNANAPSKQLMTALYLQDEWTARKNVTLLTGIRVEHSNIQGAVVAPRFAVKWQPAAHHTIRLSAGNGFRVVNLFTEDHAALSGFREIVIQNDLKPEQSWNANLNYSGDVHTAAGIFGWDASLFYTWFTNKIIPNYDSDPQKIIYDNLDGYAVSKGVNTQLTWTMTDGLRAMVGATYMDVYAVENDVKTLQQYAPRWSGNYSLNFPIRKAGITIDLTGKWTGSMRLPVVPNDFRPAMSPSYNLLNAQLTKKWPGGIETYLAVKNMFNFIPANPILHPDDPFDRRGGLYWNANGTPNAVTNPNGYSFDPSYNYAPMQGTKWLLGFRLNMQ</sequence>
<keyword evidence="4 10" id="KW-0812">Transmembrane</keyword>
<evidence type="ECO:0000256" key="9">
    <source>
        <dbReference type="ARBA" id="ARBA00023237"/>
    </source>
</evidence>
<evidence type="ECO:0000259" key="12">
    <source>
        <dbReference type="Pfam" id="PF00593"/>
    </source>
</evidence>
<dbReference type="PANTHER" id="PTHR30069">
    <property type="entry name" value="TONB-DEPENDENT OUTER MEMBRANE RECEPTOR"/>
    <property type="match status" value="1"/>
</dbReference>
<keyword evidence="6 11" id="KW-0798">TonB box</keyword>
<dbReference type="PANTHER" id="PTHR30069:SF29">
    <property type="entry name" value="HEMOGLOBIN AND HEMOGLOBIN-HAPTOGLOBIN-BINDING PROTEIN 1-RELATED"/>
    <property type="match status" value="1"/>
</dbReference>
<dbReference type="Pfam" id="PF07715">
    <property type="entry name" value="Plug"/>
    <property type="match status" value="1"/>
</dbReference>
<dbReference type="GO" id="GO:0044718">
    <property type="term" value="P:siderophore transmembrane transport"/>
    <property type="evidence" value="ECO:0007669"/>
    <property type="project" value="TreeGrafter"/>
</dbReference>
<evidence type="ECO:0000256" key="5">
    <source>
        <dbReference type="ARBA" id="ARBA00022729"/>
    </source>
</evidence>
<keyword evidence="9 10" id="KW-0998">Cell outer membrane</keyword>
<dbReference type="GO" id="GO:0015344">
    <property type="term" value="F:siderophore uptake transmembrane transporter activity"/>
    <property type="evidence" value="ECO:0007669"/>
    <property type="project" value="TreeGrafter"/>
</dbReference>
<dbReference type="InterPro" id="IPR012910">
    <property type="entry name" value="Plug_dom"/>
</dbReference>
<evidence type="ECO:0000256" key="8">
    <source>
        <dbReference type="ARBA" id="ARBA00023170"/>
    </source>
</evidence>
<gene>
    <name evidence="14" type="ORF">GLV81_15630</name>
</gene>
<dbReference type="InterPro" id="IPR039426">
    <property type="entry name" value="TonB-dep_rcpt-like"/>
</dbReference>
<evidence type="ECO:0000256" key="11">
    <source>
        <dbReference type="RuleBase" id="RU003357"/>
    </source>
</evidence>
<proteinExistence type="inferred from homology"/>
<evidence type="ECO:0000256" key="10">
    <source>
        <dbReference type="PROSITE-ProRule" id="PRU01360"/>
    </source>
</evidence>
<evidence type="ECO:0000259" key="13">
    <source>
        <dbReference type="Pfam" id="PF07715"/>
    </source>
</evidence>
<dbReference type="SUPFAM" id="SSF56935">
    <property type="entry name" value="Porins"/>
    <property type="match status" value="1"/>
</dbReference>
<name>A0A6I6H749_9BACT</name>
<dbReference type="EMBL" id="CP046566">
    <property type="protein sequence ID" value="QGW30091.1"/>
    <property type="molecule type" value="Genomic_DNA"/>
</dbReference>
<dbReference type="Gene3D" id="2.40.170.20">
    <property type="entry name" value="TonB-dependent receptor, beta-barrel domain"/>
    <property type="match status" value="1"/>
</dbReference>
<comment type="similarity">
    <text evidence="10 11">Belongs to the TonB-dependent receptor family.</text>
</comment>
<dbReference type="KEGG" id="fls:GLV81_15630"/>
<dbReference type="InterPro" id="IPR036942">
    <property type="entry name" value="Beta-barrel_TonB_sf"/>
</dbReference>
<comment type="subcellular location">
    <subcellularLocation>
        <location evidence="1 10">Cell outer membrane</location>
        <topology evidence="1 10">Multi-pass membrane protein</topology>
    </subcellularLocation>
</comment>
<keyword evidence="15" id="KW-1185">Reference proteome</keyword>
<keyword evidence="2 10" id="KW-0813">Transport</keyword>
<dbReference type="Proteomes" id="UP000426027">
    <property type="component" value="Chromosome"/>
</dbReference>
<dbReference type="InterPro" id="IPR000531">
    <property type="entry name" value="Beta-barrel_TonB"/>
</dbReference>
<feature type="domain" description="TonB-dependent receptor plug" evidence="13">
    <location>
        <begin position="4"/>
        <end position="108"/>
    </location>
</feature>
<dbReference type="Pfam" id="PF00593">
    <property type="entry name" value="TonB_dep_Rec_b-barrel"/>
    <property type="match status" value="1"/>
</dbReference>
<dbReference type="GO" id="GO:0009279">
    <property type="term" value="C:cell outer membrane"/>
    <property type="evidence" value="ECO:0007669"/>
    <property type="project" value="UniProtKB-SubCell"/>
</dbReference>
<keyword evidence="5" id="KW-0732">Signal</keyword>
<dbReference type="PROSITE" id="PS52016">
    <property type="entry name" value="TONB_DEPENDENT_REC_3"/>
    <property type="match status" value="1"/>
</dbReference>
<evidence type="ECO:0000256" key="4">
    <source>
        <dbReference type="ARBA" id="ARBA00022692"/>
    </source>
</evidence>
<evidence type="ECO:0000256" key="2">
    <source>
        <dbReference type="ARBA" id="ARBA00022448"/>
    </source>
</evidence>
<dbReference type="AlphaFoldDB" id="A0A6I6H749"/>
<feature type="domain" description="TonB-dependent receptor-like beta-barrel" evidence="12">
    <location>
        <begin position="185"/>
        <end position="570"/>
    </location>
</feature>
<dbReference type="InterPro" id="IPR037066">
    <property type="entry name" value="Plug_dom_sf"/>
</dbReference>
<evidence type="ECO:0000313" key="14">
    <source>
        <dbReference type="EMBL" id="QGW30091.1"/>
    </source>
</evidence>
<evidence type="ECO:0000313" key="15">
    <source>
        <dbReference type="Proteomes" id="UP000426027"/>
    </source>
</evidence>
<dbReference type="Gene3D" id="2.170.130.10">
    <property type="entry name" value="TonB-dependent receptor, plug domain"/>
    <property type="match status" value="1"/>
</dbReference>
<evidence type="ECO:0000256" key="1">
    <source>
        <dbReference type="ARBA" id="ARBA00004571"/>
    </source>
</evidence>
<protein>
    <submittedName>
        <fullName evidence="14">TonB-dependent receptor plug domain-containing protein</fullName>
    </submittedName>
</protein>
<keyword evidence="7 10" id="KW-0472">Membrane</keyword>
<organism evidence="14 15">
    <name type="scientific">Phnomibacter ginsenosidimutans</name>
    <dbReference type="NCBI Taxonomy" id="2676868"/>
    <lineage>
        <taxon>Bacteria</taxon>
        <taxon>Pseudomonadati</taxon>
        <taxon>Bacteroidota</taxon>
        <taxon>Chitinophagia</taxon>
        <taxon>Chitinophagales</taxon>
        <taxon>Chitinophagaceae</taxon>
        <taxon>Phnomibacter</taxon>
    </lineage>
</organism>
<reference evidence="14 15" key="1">
    <citation type="submission" date="2019-11" db="EMBL/GenBank/DDBJ databases">
        <authorList>
            <person name="Im W.T."/>
        </authorList>
    </citation>
    <scope>NUCLEOTIDE SEQUENCE [LARGE SCALE GENOMIC DNA]</scope>
    <source>
        <strain evidence="14 15">SB-02</strain>
    </source>
</reference>
<keyword evidence="8 14" id="KW-0675">Receptor</keyword>
<accession>A0A6I6H749</accession>
<evidence type="ECO:0000256" key="3">
    <source>
        <dbReference type="ARBA" id="ARBA00022452"/>
    </source>
</evidence>
<evidence type="ECO:0000256" key="6">
    <source>
        <dbReference type="ARBA" id="ARBA00023077"/>
    </source>
</evidence>
<evidence type="ECO:0000256" key="7">
    <source>
        <dbReference type="ARBA" id="ARBA00023136"/>
    </source>
</evidence>
<keyword evidence="3 10" id="KW-1134">Transmembrane beta strand</keyword>